<organism evidence="2 3">
    <name type="scientific">Branchiibius hedensis</name>
    <dbReference type="NCBI Taxonomy" id="672460"/>
    <lineage>
        <taxon>Bacteria</taxon>
        <taxon>Bacillati</taxon>
        <taxon>Actinomycetota</taxon>
        <taxon>Actinomycetes</taxon>
        <taxon>Micrococcales</taxon>
        <taxon>Dermacoccaceae</taxon>
        <taxon>Branchiibius</taxon>
    </lineage>
</organism>
<sequence length="130" mass="13287">MPRAETVPPINAQPRRRRAATMPAPPSPATARTPAPTAIGVPLPEADDVLAGEPAAAAPPAVLLDCVLDGPSLVCAAELLDDTVLDEVVDAVADSSVAPPELEVLLEPALDVRADDELACAPWLFGPLCG</sequence>
<feature type="compositionally biased region" description="Low complexity" evidence="1">
    <location>
        <begin position="29"/>
        <end position="38"/>
    </location>
</feature>
<evidence type="ECO:0000313" key="3">
    <source>
        <dbReference type="Proteomes" id="UP000250028"/>
    </source>
</evidence>
<evidence type="ECO:0000313" key="2">
    <source>
        <dbReference type="EMBL" id="SSA33619.1"/>
    </source>
</evidence>
<dbReference type="Proteomes" id="UP000250028">
    <property type="component" value="Unassembled WGS sequence"/>
</dbReference>
<keyword evidence="3" id="KW-1185">Reference proteome</keyword>
<gene>
    <name evidence="2" type="ORF">SAMN04489750_0904</name>
</gene>
<dbReference type="EMBL" id="UESZ01000001">
    <property type="protein sequence ID" value="SSA33619.1"/>
    <property type="molecule type" value="Genomic_DNA"/>
</dbReference>
<evidence type="ECO:0000256" key="1">
    <source>
        <dbReference type="SAM" id="MobiDB-lite"/>
    </source>
</evidence>
<dbReference type="AlphaFoldDB" id="A0A2Y8ZTM9"/>
<reference evidence="3" key="1">
    <citation type="submission" date="2016-10" db="EMBL/GenBank/DDBJ databases">
        <authorList>
            <person name="Varghese N."/>
            <person name="Submissions S."/>
        </authorList>
    </citation>
    <scope>NUCLEOTIDE SEQUENCE [LARGE SCALE GENOMIC DNA]</scope>
    <source>
        <strain evidence="3">DSM 22951</strain>
    </source>
</reference>
<feature type="region of interest" description="Disordered" evidence="1">
    <location>
        <begin position="1"/>
        <end position="44"/>
    </location>
</feature>
<name>A0A2Y8ZTM9_9MICO</name>
<accession>A0A2Y8ZTM9</accession>
<proteinExistence type="predicted"/>
<protein>
    <submittedName>
        <fullName evidence="2">Uncharacterized protein</fullName>
    </submittedName>
</protein>